<evidence type="ECO:0000256" key="1">
    <source>
        <dbReference type="SAM" id="MobiDB-lite"/>
    </source>
</evidence>
<organism evidence="2">
    <name type="scientific">viral metagenome</name>
    <dbReference type="NCBI Taxonomy" id="1070528"/>
    <lineage>
        <taxon>unclassified sequences</taxon>
        <taxon>metagenomes</taxon>
        <taxon>organismal metagenomes</taxon>
    </lineage>
</organism>
<evidence type="ECO:0000313" key="2">
    <source>
        <dbReference type="EMBL" id="QHT23882.1"/>
    </source>
</evidence>
<proteinExistence type="predicted"/>
<dbReference type="Pfam" id="PF11655">
    <property type="entry name" value="DUF2589"/>
    <property type="match status" value="1"/>
</dbReference>
<feature type="compositionally biased region" description="Polar residues" evidence="1">
    <location>
        <begin position="101"/>
        <end position="110"/>
    </location>
</feature>
<feature type="region of interest" description="Disordered" evidence="1">
    <location>
        <begin position="101"/>
        <end position="141"/>
    </location>
</feature>
<dbReference type="AlphaFoldDB" id="A0A6C0E586"/>
<protein>
    <recommendedName>
        <fullName evidence="3">DUF2589 domain-containing protein</fullName>
    </recommendedName>
</protein>
<accession>A0A6C0E586</accession>
<name>A0A6C0E586_9ZZZZ</name>
<sequence length="186" mass="20485">MSDVSGIQLDKLLFSPFKSAQETQISLSLSSLKYISDYGLDASGNLKIVQIKSTYYDMPSATTKDVSLNIPLISLINIPCLYVKNVSINFDINIQSQSIDTSEVTPSVPTSDSFSKSGKSRSTIKTSGYVSSNNSKDDQPKYNMRIDAINEKPIGLLLIYDFINTNRDIIRTAIGTENVSLKSMFS</sequence>
<evidence type="ECO:0008006" key="3">
    <source>
        <dbReference type="Google" id="ProtNLM"/>
    </source>
</evidence>
<feature type="compositionally biased region" description="Polar residues" evidence="1">
    <location>
        <begin position="123"/>
        <end position="134"/>
    </location>
</feature>
<dbReference type="InterPro" id="IPR024510">
    <property type="entry name" value="DUF2589"/>
</dbReference>
<reference evidence="2" key="1">
    <citation type="journal article" date="2020" name="Nature">
        <title>Giant virus diversity and host interactions through global metagenomics.</title>
        <authorList>
            <person name="Schulz F."/>
            <person name="Roux S."/>
            <person name="Paez-Espino D."/>
            <person name="Jungbluth S."/>
            <person name="Walsh D.A."/>
            <person name="Denef V.J."/>
            <person name="McMahon K.D."/>
            <person name="Konstantinidis K.T."/>
            <person name="Eloe-Fadrosh E.A."/>
            <person name="Kyrpides N.C."/>
            <person name="Woyke T."/>
        </authorList>
    </citation>
    <scope>NUCLEOTIDE SEQUENCE</scope>
    <source>
        <strain evidence="2">GVMAG-M-3300023179-132</strain>
    </source>
</reference>
<dbReference type="EMBL" id="MN739735">
    <property type="protein sequence ID" value="QHT23882.1"/>
    <property type="molecule type" value="Genomic_DNA"/>
</dbReference>
<feature type="compositionally biased region" description="Low complexity" evidence="1">
    <location>
        <begin position="111"/>
        <end position="121"/>
    </location>
</feature>